<comment type="subcellular location">
    <subcellularLocation>
        <location evidence="12">Cytoplasm</location>
    </subcellularLocation>
    <subcellularLocation>
        <location evidence="1 12">Golgi apparatus membrane</location>
        <topology evidence="1 12">Peripheral membrane protein</topology>
        <orientation evidence="1 12">Cytoplasmic side</orientation>
    </subcellularLocation>
    <subcellularLocation>
        <location evidence="12">Cytoplasmic vesicle</location>
        <location evidence="12">COPI-coated vesicle membrane</location>
        <topology evidence="12">Peripheral membrane protein</topology>
        <orientation evidence="12">Cytoplasmic side</orientation>
    </subcellularLocation>
</comment>
<keyword evidence="10 12" id="KW-0968">Cytoplasmic vesicle</keyword>
<dbReference type="GO" id="GO:0006886">
    <property type="term" value="P:intracellular protein transport"/>
    <property type="evidence" value="ECO:0007669"/>
    <property type="project" value="InterPro"/>
</dbReference>
<proteinExistence type="predicted"/>
<dbReference type="Pfam" id="PF01602">
    <property type="entry name" value="Adaptin_N"/>
    <property type="match status" value="1"/>
</dbReference>
<dbReference type="OrthoDB" id="10261439at2759"/>
<dbReference type="FunFam" id="1.25.10.10:FF:000166">
    <property type="entry name" value="Coatomer subunit beta"/>
    <property type="match status" value="1"/>
</dbReference>
<dbReference type="PANTHER" id="PTHR10635">
    <property type="entry name" value="COATOMER SUBUNIT BETA"/>
    <property type="match status" value="1"/>
</dbReference>
<feature type="domain" description="Coatomer beta subunit appendage platform" evidence="15">
    <location>
        <begin position="813"/>
        <end position="940"/>
    </location>
</feature>
<evidence type="ECO:0000259" key="13">
    <source>
        <dbReference type="Pfam" id="PF01602"/>
    </source>
</evidence>
<evidence type="ECO:0000256" key="7">
    <source>
        <dbReference type="ARBA" id="ARBA00022927"/>
    </source>
</evidence>
<name>A0A6A3A8S0_HIBSY</name>
<evidence type="ECO:0000256" key="3">
    <source>
        <dbReference type="ARBA" id="ARBA00022448"/>
    </source>
</evidence>
<keyword evidence="5" id="KW-0677">Repeat</keyword>
<evidence type="ECO:0000256" key="12">
    <source>
        <dbReference type="PIRNR" id="PIRNR005727"/>
    </source>
</evidence>
<dbReference type="GO" id="GO:0005198">
    <property type="term" value="F:structural molecule activity"/>
    <property type="evidence" value="ECO:0007669"/>
    <property type="project" value="InterPro"/>
</dbReference>
<dbReference type="Proteomes" id="UP000436088">
    <property type="component" value="Unassembled WGS sequence"/>
</dbReference>
<evidence type="ECO:0000256" key="10">
    <source>
        <dbReference type="ARBA" id="ARBA00023329"/>
    </source>
</evidence>
<dbReference type="InterPro" id="IPR011710">
    <property type="entry name" value="Coatomer_bsu_C"/>
</dbReference>
<dbReference type="PIRSF" id="PIRSF005727">
    <property type="entry name" value="Coatomer_beta_subunit"/>
    <property type="match status" value="1"/>
</dbReference>
<keyword evidence="4 12" id="KW-0963">Cytoplasm</keyword>
<keyword evidence="3 12" id="KW-0813">Transport</keyword>
<dbReference type="InterPro" id="IPR016460">
    <property type="entry name" value="COPB1"/>
</dbReference>
<protein>
    <recommendedName>
        <fullName evidence="12">Coatomer subunit beta</fullName>
    </recommendedName>
    <alternativeName>
        <fullName evidence="12">Beta-coat protein</fullName>
    </alternativeName>
</protein>
<dbReference type="InterPro" id="IPR016024">
    <property type="entry name" value="ARM-type_fold"/>
</dbReference>
<keyword evidence="7 12" id="KW-0653">Protein transport</keyword>
<evidence type="ECO:0000259" key="15">
    <source>
        <dbReference type="Pfam" id="PF14806"/>
    </source>
</evidence>
<dbReference type="GO" id="GO:0006888">
    <property type="term" value="P:endoplasmic reticulum to Golgi vesicle-mediated transport"/>
    <property type="evidence" value="ECO:0007669"/>
    <property type="project" value="TreeGrafter"/>
</dbReference>
<gene>
    <name evidence="16" type="ORF">F3Y22_tig00110557pilonHSYRG00167</name>
</gene>
<keyword evidence="9 12" id="KW-0472">Membrane</keyword>
<feature type="domain" description="Clathrin/coatomer adaptor adaptin-like N-terminal" evidence="13">
    <location>
        <begin position="18"/>
        <end position="473"/>
    </location>
</feature>
<organism evidence="16 17">
    <name type="scientific">Hibiscus syriacus</name>
    <name type="common">Rose of Sharon</name>
    <dbReference type="NCBI Taxonomy" id="106335"/>
    <lineage>
        <taxon>Eukaryota</taxon>
        <taxon>Viridiplantae</taxon>
        <taxon>Streptophyta</taxon>
        <taxon>Embryophyta</taxon>
        <taxon>Tracheophyta</taxon>
        <taxon>Spermatophyta</taxon>
        <taxon>Magnoliopsida</taxon>
        <taxon>eudicotyledons</taxon>
        <taxon>Gunneridae</taxon>
        <taxon>Pentapetalae</taxon>
        <taxon>rosids</taxon>
        <taxon>malvids</taxon>
        <taxon>Malvales</taxon>
        <taxon>Malvaceae</taxon>
        <taxon>Malvoideae</taxon>
        <taxon>Hibiscus</taxon>
    </lineage>
</organism>
<dbReference type="PANTHER" id="PTHR10635:SF0">
    <property type="entry name" value="COATOMER SUBUNIT BETA"/>
    <property type="match status" value="1"/>
</dbReference>
<dbReference type="InterPro" id="IPR029446">
    <property type="entry name" value="COPB1_appendage_platform_dom"/>
</dbReference>
<evidence type="ECO:0000256" key="2">
    <source>
        <dbReference type="ARBA" id="ARBA00011775"/>
    </source>
</evidence>
<evidence type="ECO:0000256" key="9">
    <source>
        <dbReference type="ARBA" id="ARBA00023136"/>
    </source>
</evidence>
<evidence type="ECO:0000256" key="4">
    <source>
        <dbReference type="ARBA" id="ARBA00022490"/>
    </source>
</evidence>
<accession>A0A6A3A8S0</accession>
<keyword evidence="17" id="KW-1185">Reference proteome</keyword>
<dbReference type="EMBL" id="VEPZ02001029">
    <property type="protein sequence ID" value="KAE8700293.1"/>
    <property type="molecule type" value="Genomic_DNA"/>
</dbReference>
<evidence type="ECO:0000313" key="17">
    <source>
        <dbReference type="Proteomes" id="UP000436088"/>
    </source>
</evidence>
<dbReference type="Pfam" id="PF14806">
    <property type="entry name" value="Coatomer_b_Cpla"/>
    <property type="match status" value="1"/>
</dbReference>
<dbReference type="AlphaFoldDB" id="A0A6A3A8S0"/>
<dbReference type="GO" id="GO:0000139">
    <property type="term" value="C:Golgi membrane"/>
    <property type="evidence" value="ECO:0007669"/>
    <property type="project" value="UniProtKB-SubCell"/>
</dbReference>
<evidence type="ECO:0000256" key="8">
    <source>
        <dbReference type="ARBA" id="ARBA00023034"/>
    </source>
</evidence>
<dbReference type="InterPro" id="IPR011989">
    <property type="entry name" value="ARM-like"/>
</dbReference>
<evidence type="ECO:0000256" key="11">
    <source>
        <dbReference type="ARBA" id="ARBA00025536"/>
    </source>
</evidence>
<feature type="domain" description="Coatomer beta subunit C-terminal" evidence="14">
    <location>
        <begin position="669"/>
        <end position="807"/>
    </location>
</feature>
<evidence type="ECO:0000256" key="5">
    <source>
        <dbReference type="ARBA" id="ARBA00022737"/>
    </source>
</evidence>
<comment type="caution">
    <text evidence="16">The sequence shown here is derived from an EMBL/GenBank/DDBJ whole genome shotgun (WGS) entry which is preliminary data.</text>
</comment>
<keyword evidence="6 12" id="KW-0931">ER-Golgi transport</keyword>
<evidence type="ECO:0000313" key="16">
    <source>
        <dbReference type="EMBL" id="KAE8700293.1"/>
    </source>
</evidence>
<evidence type="ECO:0000256" key="6">
    <source>
        <dbReference type="ARBA" id="ARBA00022892"/>
    </source>
</evidence>
<evidence type="ECO:0000256" key="1">
    <source>
        <dbReference type="ARBA" id="ARBA00004255"/>
    </source>
</evidence>
<dbReference type="Pfam" id="PF07718">
    <property type="entry name" value="Coatamer_beta_C"/>
    <property type="match status" value="1"/>
</dbReference>
<keyword evidence="8 12" id="KW-0333">Golgi apparatus</keyword>
<comment type="function">
    <text evidence="11 12">The coatomer is a cytosolic protein complex that binds to dilysine motifs and reversibly associates with Golgi non-clathrin-coated vesicles, which further mediate biosynthetic protein transport from the ER, via the Golgi up to the trans Golgi network. Coatomer complex is required for budding from Golgi membranes, and is essential for the retrograde Golgi-to-ER transport of dilysine-tagged proteins.</text>
</comment>
<dbReference type="GO" id="GO:0030126">
    <property type="term" value="C:COPI vesicle coat"/>
    <property type="evidence" value="ECO:0007669"/>
    <property type="project" value="InterPro"/>
</dbReference>
<evidence type="ECO:0000259" key="14">
    <source>
        <dbReference type="Pfam" id="PF07718"/>
    </source>
</evidence>
<reference evidence="16" key="1">
    <citation type="submission" date="2019-09" db="EMBL/GenBank/DDBJ databases">
        <title>Draft genome information of white flower Hibiscus syriacus.</title>
        <authorList>
            <person name="Kim Y.-M."/>
        </authorList>
    </citation>
    <scope>NUCLEOTIDE SEQUENCE [LARGE SCALE GENOMIC DNA]</scope>
    <source>
        <strain evidence="16">YM2019G1</strain>
    </source>
</reference>
<comment type="subunit">
    <text evidence="2 12">Oligomeric complex that consists of at least the alpha, beta, beta', gamma, delta, epsilon and zeta subunits.</text>
</comment>
<dbReference type="InterPro" id="IPR002553">
    <property type="entry name" value="Clathrin/coatomer_adapt-like_N"/>
</dbReference>
<dbReference type="Gene3D" id="1.25.10.10">
    <property type="entry name" value="Leucine-rich Repeat Variant"/>
    <property type="match status" value="1"/>
</dbReference>
<dbReference type="GO" id="GO:0006891">
    <property type="term" value="P:intra-Golgi vesicle-mediated transport"/>
    <property type="evidence" value="ECO:0007669"/>
    <property type="project" value="TreeGrafter"/>
</dbReference>
<dbReference type="SUPFAM" id="SSF48371">
    <property type="entry name" value="ARM repeat"/>
    <property type="match status" value="1"/>
</dbReference>
<sequence length="948" mass="105942">MEKSCTLLIHFDKGTPAIANEIKEALEGNDVPAKIDAMKKAIMLLLNGETLPQLFITIVRYVLPSEDHTVQKLLLLYLEIIEKTDAKGRVLPEMILICQNLRNNLQHPNEYIRGVTLRFLCRLNMTEIVEPLIPSVLQNLEHRHPFIRRNAILAVMSIYKLPQGEQLLVDAPDMIEKVLSTEQDPSAKRNAFLMLFTCAQDRAVNYLLTQVDRVSEWGELLQMVVLELIRKVCRTNRAEKGKYIKIIISLLNAPSTAVIYECASTLVSLSSAPTAIRAAANTYCQLLLSQSDNNVKLIVLDRLNELKSSHRDIMVDLIMDVLRALSSPNLDIQRKTLDIVLELITPRNINEVVLMLKKEVVKTQSGELEKNGEYRQMLIQAIHSCAIKFPEVASTVVHLLMDFLGDNNVASAIDVVIFVREIIETNPKLRVSIITRLLDTFYQIRAARVCSCALWIIGEYCLSLSEVENGIETIKQCLGELPFYSVSEEGEGTDSSKKTPQANSITVSSRRPAILADGTYATQSAASETALSAPTVVQGSLASGNLRSLLLTGDFFLGAVVACTLTKLVLRLQEVQPSKVEVNKATTQTLLIIVSMLQLGQSSVLPHPIDNDSSDRIVLCIRLLCNTGDDIRKIWLQSCRQSFVKMLSEKQMRETEELKSKAQVSHAQPDDLIDFYHLKSRKGMSQLELEDEVQDDLKRATGEFVSDTDDMNKLNRILQLTGFSDPVYAEAYVTVHHYDIVLDITVINRTKETLQNLCLELATMGDLKLVERPQNYTLAPESSKQIKANIKVSSTETGVIFGNIVYETSNVHERTVVVLNDIHIDIMDYISPAVCTDAAFRTMWAEFEWENKVAVNTVIQDEREFLEHIIKSTNMKCLTPVSALDDECGFLAANLYAKSVFGEDALVNLSVEKQTDGKLGGYIRIRSKTQGIALSLGDKITLKQKGGS</sequence>